<dbReference type="PANTHER" id="PTHR32248:SF4">
    <property type="entry name" value="RNA POLYMERASE SIGMA-54 FACTOR"/>
    <property type="match status" value="1"/>
</dbReference>
<dbReference type="Gene3D" id="1.10.10.1330">
    <property type="entry name" value="RNA polymerase sigma-54 factor, core-binding domain"/>
    <property type="match status" value="1"/>
</dbReference>
<evidence type="ECO:0000259" key="9">
    <source>
        <dbReference type="Pfam" id="PF04552"/>
    </source>
</evidence>
<evidence type="ECO:0000256" key="2">
    <source>
        <dbReference type="ARBA" id="ARBA00022478"/>
    </source>
</evidence>
<comment type="caution">
    <text evidence="11">The sequence shown here is derived from an EMBL/GenBank/DDBJ whole genome shotgun (WGS) entry which is preliminary data.</text>
</comment>
<dbReference type="OrthoDB" id="9814402at2"/>
<gene>
    <name evidence="11" type="ORF">CBF30_01105</name>
</gene>
<keyword evidence="8" id="KW-0804">Transcription</keyword>
<evidence type="ECO:0000313" key="12">
    <source>
        <dbReference type="Proteomes" id="UP000288669"/>
    </source>
</evidence>
<dbReference type="Gene3D" id="1.10.10.60">
    <property type="entry name" value="Homeodomain-like"/>
    <property type="match status" value="1"/>
</dbReference>
<evidence type="ECO:0000256" key="5">
    <source>
        <dbReference type="ARBA" id="ARBA00023015"/>
    </source>
</evidence>
<dbReference type="InterPro" id="IPR007046">
    <property type="entry name" value="RNA_pol_sigma_54_core-bd"/>
</dbReference>
<dbReference type="Pfam" id="PF04552">
    <property type="entry name" value="Sigma54_DBD"/>
    <property type="match status" value="1"/>
</dbReference>
<reference evidence="11 12" key="1">
    <citation type="submission" date="2017-05" db="EMBL/GenBank/DDBJ databases">
        <title>Vagococcus spp. assemblies.</title>
        <authorList>
            <person name="Gulvik C.A."/>
        </authorList>
    </citation>
    <scope>NUCLEOTIDE SEQUENCE [LARGE SCALE GENOMIC DNA]</scope>
    <source>
        <strain evidence="11 12">DSM 24756</strain>
    </source>
</reference>
<dbReference type="GO" id="GO:0006352">
    <property type="term" value="P:DNA-templated transcription initiation"/>
    <property type="evidence" value="ECO:0007669"/>
    <property type="project" value="InterPro"/>
</dbReference>
<protein>
    <submittedName>
        <fullName evidence="11">RNA polymerase sigma-54 factor</fullName>
    </submittedName>
</protein>
<dbReference type="GO" id="GO:0001216">
    <property type="term" value="F:DNA-binding transcription activator activity"/>
    <property type="evidence" value="ECO:0007669"/>
    <property type="project" value="InterPro"/>
</dbReference>
<evidence type="ECO:0000256" key="6">
    <source>
        <dbReference type="ARBA" id="ARBA00023082"/>
    </source>
</evidence>
<keyword evidence="12" id="KW-1185">Reference proteome</keyword>
<keyword evidence="6" id="KW-0731">Sigma factor</keyword>
<evidence type="ECO:0000256" key="7">
    <source>
        <dbReference type="ARBA" id="ARBA00023125"/>
    </source>
</evidence>
<dbReference type="AlphaFoldDB" id="A0A430AIX3"/>
<dbReference type="PROSITE" id="PS00718">
    <property type="entry name" value="SIGMA54_2"/>
    <property type="match status" value="1"/>
</dbReference>
<dbReference type="InterPro" id="IPR007634">
    <property type="entry name" value="RNA_pol_sigma_54_DNA-bd"/>
</dbReference>
<evidence type="ECO:0000259" key="10">
    <source>
        <dbReference type="Pfam" id="PF04963"/>
    </source>
</evidence>
<feature type="domain" description="RNA polymerase sigma factor 54 DNA-binding" evidence="9">
    <location>
        <begin position="281"/>
        <end position="441"/>
    </location>
</feature>
<dbReference type="Pfam" id="PF00309">
    <property type="entry name" value="Sigma54_AID"/>
    <property type="match status" value="1"/>
</dbReference>
<dbReference type="Proteomes" id="UP000288669">
    <property type="component" value="Unassembled WGS sequence"/>
</dbReference>
<dbReference type="GO" id="GO:0016987">
    <property type="term" value="F:sigma factor activity"/>
    <property type="evidence" value="ECO:0007669"/>
    <property type="project" value="UniProtKB-KW"/>
</dbReference>
<keyword evidence="5" id="KW-0805">Transcription regulation</keyword>
<dbReference type="PRINTS" id="PR00045">
    <property type="entry name" value="SIGMA54FCT"/>
</dbReference>
<dbReference type="RefSeq" id="WP_126821906.1">
    <property type="nucleotide sequence ID" value="NZ_JBHLWU010000001.1"/>
</dbReference>
<dbReference type="GO" id="GO:0016779">
    <property type="term" value="F:nucleotidyltransferase activity"/>
    <property type="evidence" value="ECO:0007669"/>
    <property type="project" value="UniProtKB-KW"/>
</dbReference>
<dbReference type="PIRSF" id="PIRSF000774">
    <property type="entry name" value="RpoN"/>
    <property type="match status" value="1"/>
</dbReference>
<accession>A0A430AIX3</accession>
<keyword evidence="4" id="KW-0548">Nucleotidyltransferase</keyword>
<evidence type="ECO:0000256" key="3">
    <source>
        <dbReference type="ARBA" id="ARBA00022679"/>
    </source>
</evidence>
<dbReference type="PROSITE" id="PS50044">
    <property type="entry name" value="SIGMA54_3"/>
    <property type="match status" value="1"/>
</dbReference>
<dbReference type="InterPro" id="IPR038709">
    <property type="entry name" value="RpoN_core-bd_sf"/>
</dbReference>
<dbReference type="GO" id="GO:0000428">
    <property type="term" value="C:DNA-directed RNA polymerase complex"/>
    <property type="evidence" value="ECO:0007669"/>
    <property type="project" value="UniProtKB-KW"/>
</dbReference>
<keyword evidence="2" id="KW-0240">DNA-directed RNA polymerase</keyword>
<evidence type="ECO:0000256" key="8">
    <source>
        <dbReference type="ARBA" id="ARBA00023163"/>
    </source>
</evidence>
<dbReference type="EMBL" id="NGJZ01000001">
    <property type="protein sequence ID" value="RSU07867.1"/>
    <property type="molecule type" value="Genomic_DNA"/>
</dbReference>
<comment type="similarity">
    <text evidence="1">Belongs to the sigma-54 factor family.</text>
</comment>
<dbReference type="GO" id="GO:0003677">
    <property type="term" value="F:DNA binding"/>
    <property type="evidence" value="ECO:0007669"/>
    <property type="project" value="UniProtKB-KW"/>
</dbReference>
<sequence length="446" mass="51536">MRFEQTFQAKQLQKQEQKFVLTQQLQQSIQILQYNHEELYSFLETKSLENPLLDVVVSADYVGESFTPNYSSSEDKSNYINHFSQQEPSLFEHLISQIHLNYRETYLRSLILFLTEYIDVNGYLKISLEEAMEKTGATYLELLDALTLLQQLDPAGVGARNLQECLLLQIERDDTAPNLAYIILEEEFENFAQKKWAVISKKYEISLGGVQTIFDFVQTLTPFPGVIYGTPQYDTYIYPDILITISDQTILVQSTKKGAPSISFQQTYFDKMKQVEDQEVQKYMDEKKAEFDWIQKSLVQRGDTILRVAKEIVKRQGPFFLEESRPLFPLTLKQIASTLQLHESSVSRAVNGKYMQTPFGIFELRSFFQSGLVNQKTEEFVSSDTVKKKIQVLIQNENKAKPLSDQKLVDLLNAESIQVSRRTIAKYREALGIAGSTKRKRYDTKE</sequence>
<evidence type="ECO:0000256" key="1">
    <source>
        <dbReference type="ARBA" id="ARBA00008798"/>
    </source>
</evidence>
<organism evidence="11 12">
    <name type="scientific">Vagococcus entomophilus</name>
    <dbReference type="NCBI Taxonomy" id="1160095"/>
    <lineage>
        <taxon>Bacteria</taxon>
        <taxon>Bacillati</taxon>
        <taxon>Bacillota</taxon>
        <taxon>Bacilli</taxon>
        <taxon>Lactobacillales</taxon>
        <taxon>Enterococcaceae</taxon>
        <taxon>Vagococcus</taxon>
    </lineage>
</organism>
<evidence type="ECO:0000313" key="11">
    <source>
        <dbReference type="EMBL" id="RSU07867.1"/>
    </source>
</evidence>
<dbReference type="NCBIfam" id="TIGR02395">
    <property type="entry name" value="rpoN_sigma"/>
    <property type="match status" value="1"/>
</dbReference>
<name>A0A430AIX3_9ENTE</name>
<dbReference type="PANTHER" id="PTHR32248">
    <property type="entry name" value="RNA POLYMERASE SIGMA-54 FACTOR"/>
    <property type="match status" value="1"/>
</dbReference>
<keyword evidence="3" id="KW-0808">Transferase</keyword>
<dbReference type="InterPro" id="IPR000394">
    <property type="entry name" value="RNA_pol_sigma_54"/>
</dbReference>
<dbReference type="Pfam" id="PF04963">
    <property type="entry name" value="Sigma54_CBD"/>
    <property type="match status" value="1"/>
</dbReference>
<proteinExistence type="inferred from homology"/>
<keyword evidence="7" id="KW-0238">DNA-binding</keyword>
<feature type="domain" description="RNA polymerase sigma factor 54 core-binding" evidence="10">
    <location>
        <begin position="81"/>
        <end position="268"/>
    </location>
</feature>
<evidence type="ECO:0000256" key="4">
    <source>
        <dbReference type="ARBA" id="ARBA00022695"/>
    </source>
</evidence>